<dbReference type="GeneID" id="35295727"/>
<dbReference type="InterPro" id="IPR012340">
    <property type="entry name" value="NA-bd_OB-fold"/>
</dbReference>
<dbReference type="STRING" id="1855823.MCCS_16200"/>
<dbReference type="GO" id="GO:0006310">
    <property type="term" value="P:DNA recombination"/>
    <property type="evidence" value="ECO:0007669"/>
    <property type="project" value="UniProtKB-UniRule"/>
</dbReference>
<dbReference type="RefSeq" id="WP_086042829.1">
    <property type="nucleotide sequence ID" value="NZ_CBCRZA010000002.1"/>
</dbReference>
<comment type="subunit">
    <text evidence="6">Homotetramer. Forms an RuvA(8)-RuvB(12)-Holliday junction (HJ) complex. HJ DNA is sandwiched between 2 RuvA tetramers; dsDNA enters through RuvA and exits via RuvB. An RuvB hexamer assembles on each DNA strand where it exits the tetramer. Each RuvB hexamer is contacted by two RuvA subunits (via domain III) on 2 adjacent RuvB subunits; this complex drives branch migration. In the full resolvosome a probable DNA-RuvA(4)-RuvB(12)-RuvC(2) complex forms which resolves the HJ.</text>
</comment>
<proteinExistence type="inferred from homology"/>
<evidence type="ECO:0000313" key="9">
    <source>
        <dbReference type="Proteomes" id="UP000194154"/>
    </source>
</evidence>
<keyword evidence="8" id="KW-0378">Hydrolase</keyword>
<dbReference type="GO" id="GO:0048476">
    <property type="term" value="C:Holliday junction resolvase complex"/>
    <property type="evidence" value="ECO:0007669"/>
    <property type="project" value="UniProtKB-UniRule"/>
</dbReference>
<dbReference type="SUPFAM" id="SSF50249">
    <property type="entry name" value="Nucleic acid-binding proteins"/>
    <property type="match status" value="1"/>
</dbReference>
<comment type="similarity">
    <text evidence="6">Belongs to the RuvA family.</text>
</comment>
<dbReference type="GO" id="GO:0016787">
    <property type="term" value="F:hydrolase activity"/>
    <property type="evidence" value="ECO:0007669"/>
    <property type="project" value="UniProtKB-KW"/>
</dbReference>
<keyword evidence="3 6" id="KW-0238">DNA-binding</keyword>
<dbReference type="CDD" id="cd14332">
    <property type="entry name" value="UBA_RuvA_C"/>
    <property type="match status" value="1"/>
</dbReference>
<keyword evidence="5 6" id="KW-0234">DNA repair</keyword>
<dbReference type="SMART" id="SM00278">
    <property type="entry name" value="HhH1"/>
    <property type="match status" value="2"/>
</dbReference>
<evidence type="ECO:0000256" key="3">
    <source>
        <dbReference type="ARBA" id="ARBA00023125"/>
    </source>
</evidence>
<comment type="caution">
    <text evidence="6">Lacks conserved residue(s) required for the propagation of feature annotation.</text>
</comment>
<dbReference type="Pfam" id="PF14520">
    <property type="entry name" value="HHH_5"/>
    <property type="match status" value="1"/>
</dbReference>
<keyword evidence="8" id="KW-0547">Nucleotide-binding</keyword>
<dbReference type="HAMAP" id="MF_00031">
    <property type="entry name" value="DNA_HJ_migration_RuvA"/>
    <property type="match status" value="1"/>
</dbReference>
<evidence type="ECO:0000256" key="2">
    <source>
        <dbReference type="ARBA" id="ARBA00022763"/>
    </source>
</evidence>
<dbReference type="GO" id="GO:0005524">
    <property type="term" value="F:ATP binding"/>
    <property type="evidence" value="ECO:0007669"/>
    <property type="project" value="InterPro"/>
</dbReference>
<dbReference type="EMBL" id="CP021059">
    <property type="protein sequence ID" value="ARQ07257.1"/>
    <property type="molecule type" value="Genomic_DNA"/>
</dbReference>
<evidence type="ECO:0000256" key="5">
    <source>
        <dbReference type="ARBA" id="ARBA00023204"/>
    </source>
</evidence>
<dbReference type="InterPro" id="IPR010994">
    <property type="entry name" value="RuvA_2-like"/>
</dbReference>
<dbReference type="GO" id="GO:0006281">
    <property type="term" value="P:DNA repair"/>
    <property type="evidence" value="ECO:0007669"/>
    <property type="project" value="UniProtKB-UniRule"/>
</dbReference>
<evidence type="ECO:0000256" key="6">
    <source>
        <dbReference type="HAMAP-Rule" id="MF_00031"/>
    </source>
</evidence>
<name>A0A1W7AC99_9STAP</name>
<dbReference type="SUPFAM" id="SSF47781">
    <property type="entry name" value="RuvA domain 2-like"/>
    <property type="match status" value="1"/>
</dbReference>
<accession>A0A1W7AC99</accession>
<comment type="function">
    <text evidence="6">The RuvA-RuvB-RuvC complex processes Holliday junction (HJ) DNA during genetic recombination and DNA repair, while the RuvA-RuvB complex plays an important role in the rescue of blocked DNA replication forks via replication fork reversal (RFR). RuvA specifically binds to HJ cruciform DNA, conferring on it an open structure. The RuvB hexamer acts as an ATP-dependent pump, pulling dsDNA into and through the RuvAB complex. HJ branch migration allows RuvC to scan DNA until it finds its consensus sequence, where it cleaves and resolves the cruciform DNA.</text>
</comment>
<protein>
    <recommendedName>
        <fullName evidence="6">Holliday junction branch migration complex subunit RuvA</fullName>
    </recommendedName>
</protein>
<sequence>MYAYLKGEVTTVQPTHLVIEVSGIGYECLTPNPYRFNHQLNQMITLHTQLVVREDAQLLYGFKDEEEKAMFNALNKVTGIGPKSALAILATSAPEEIIKAIESENESYLIKFPGIGKKTARQIILDLKGKLTITDESELFNEVDKTLLDEALLAFEALGYSKREISKIEKELKKKQLSSVDEYVKQGLQLFVL</sequence>
<dbReference type="AlphaFoldDB" id="A0A1W7AC99"/>
<dbReference type="SUPFAM" id="SSF46929">
    <property type="entry name" value="DNA helicase RuvA subunit, C-terminal domain"/>
    <property type="match status" value="1"/>
</dbReference>
<dbReference type="Gene3D" id="1.10.150.20">
    <property type="entry name" value="5' to 3' exonuclease, C-terminal subdomain"/>
    <property type="match status" value="1"/>
</dbReference>
<dbReference type="Pfam" id="PF07499">
    <property type="entry name" value="RuvA_C"/>
    <property type="match status" value="1"/>
</dbReference>
<keyword evidence="4 6" id="KW-0233">DNA recombination</keyword>
<feature type="domain" description="Helix-hairpin-helix DNA-binding motif class 1" evidence="7">
    <location>
        <begin position="107"/>
        <end position="126"/>
    </location>
</feature>
<comment type="subcellular location">
    <subcellularLocation>
        <location evidence="6">Cytoplasm</location>
    </subcellularLocation>
</comment>
<reference evidence="8 9" key="1">
    <citation type="journal article" date="2017" name="Int. J. Syst. Evol. Microbiol.">
        <title>Macrococcus canis sp. nov., a skin bacterium associated with infections in dogs.</title>
        <authorList>
            <person name="Gobeli Brawand S."/>
            <person name="Cotting K."/>
            <person name="Gomez-Sanz E."/>
            <person name="Collaud A."/>
            <person name="Thomann A."/>
            <person name="Brodard I."/>
            <person name="Rodriguez-Campos S."/>
            <person name="Strauss C."/>
            <person name="Perreten V."/>
        </authorList>
    </citation>
    <scope>NUCLEOTIDE SEQUENCE [LARGE SCALE GENOMIC DNA]</scope>
    <source>
        <strain evidence="8 9">KM45013</strain>
    </source>
</reference>
<keyword evidence="2 6" id="KW-0227">DNA damage</keyword>
<dbReference type="NCBIfam" id="TIGR00084">
    <property type="entry name" value="ruvA"/>
    <property type="match status" value="1"/>
</dbReference>
<dbReference type="Pfam" id="PF01330">
    <property type="entry name" value="RuvA_N"/>
    <property type="match status" value="1"/>
</dbReference>
<evidence type="ECO:0000259" key="7">
    <source>
        <dbReference type="SMART" id="SM00278"/>
    </source>
</evidence>
<dbReference type="GO" id="GO:0005737">
    <property type="term" value="C:cytoplasm"/>
    <property type="evidence" value="ECO:0007669"/>
    <property type="project" value="UniProtKB-SubCell"/>
</dbReference>
<organism evidence="8 9">
    <name type="scientific">Macrococcoides canis</name>
    <dbReference type="NCBI Taxonomy" id="1855823"/>
    <lineage>
        <taxon>Bacteria</taxon>
        <taxon>Bacillati</taxon>
        <taxon>Bacillota</taxon>
        <taxon>Bacilli</taxon>
        <taxon>Bacillales</taxon>
        <taxon>Staphylococcaceae</taxon>
        <taxon>Macrococcoides</taxon>
    </lineage>
</organism>
<evidence type="ECO:0000256" key="4">
    <source>
        <dbReference type="ARBA" id="ARBA00023172"/>
    </source>
</evidence>
<dbReference type="GO" id="GO:0000400">
    <property type="term" value="F:four-way junction DNA binding"/>
    <property type="evidence" value="ECO:0007669"/>
    <property type="project" value="UniProtKB-UniRule"/>
</dbReference>
<keyword evidence="9" id="KW-1185">Reference proteome</keyword>
<dbReference type="InterPro" id="IPR013849">
    <property type="entry name" value="DNA_helicase_Holl-junc_RuvA_I"/>
</dbReference>
<dbReference type="Proteomes" id="UP000194154">
    <property type="component" value="Chromosome"/>
</dbReference>
<dbReference type="InterPro" id="IPR036267">
    <property type="entry name" value="RuvA_C_sf"/>
</dbReference>
<dbReference type="GO" id="GO:0009379">
    <property type="term" value="C:Holliday junction helicase complex"/>
    <property type="evidence" value="ECO:0007669"/>
    <property type="project" value="InterPro"/>
</dbReference>
<evidence type="ECO:0000256" key="1">
    <source>
        <dbReference type="ARBA" id="ARBA00022490"/>
    </source>
</evidence>
<keyword evidence="8" id="KW-0347">Helicase</keyword>
<keyword evidence="1 6" id="KW-0963">Cytoplasm</keyword>
<dbReference type="Gene3D" id="2.40.50.140">
    <property type="entry name" value="Nucleic acid-binding proteins"/>
    <property type="match status" value="1"/>
</dbReference>
<keyword evidence="8" id="KW-0067">ATP-binding</keyword>
<evidence type="ECO:0000313" key="8">
    <source>
        <dbReference type="EMBL" id="ARQ07257.1"/>
    </source>
</evidence>
<feature type="region of interest" description="Domain III" evidence="6">
    <location>
        <begin position="148"/>
        <end position="193"/>
    </location>
</feature>
<dbReference type="InterPro" id="IPR011114">
    <property type="entry name" value="RuvA_C"/>
</dbReference>
<dbReference type="KEGG" id="mcak:MCCS_16200"/>
<dbReference type="OrthoDB" id="5293449at2"/>
<feature type="domain" description="Helix-hairpin-helix DNA-binding motif class 1" evidence="7">
    <location>
        <begin position="72"/>
        <end position="91"/>
    </location>
</feature>
<dbReference type="GO" id="GO:0009378">
    <property type="term" value="F:four-way junction helicase activity"/>
    <property type="evidence" value="ECO:0007669"/>
    <property type="project" value="InterPro"/>
</dbReference>
<dbReference type="InterPro" id="IPR000085">
    <property type="entry name" value="RuvA"/>
</dbReference>
<comment type="domain">
    <text evidence="6">Has three domains with a flexible linker between the domains II and III and assumes an 'L' shape. Domain III is highly mobile and contacts RuvB.</text>
</comment>
<dbReference type="InterPro" id="IPR003583">
    <property type="entry name" value="Hlx-hairpin-Hlx_DNA-bd_motif"/>
</dbReference>
<gene>
    <name evidence="6 8" type="primary">ruvA</name>
    <name evidence="8" type="ORF">MCCS_16200</name>
</gene>